<dbReference type="Pfam" id="PF00884">
    <property type="entry name" value="Sulfatase"/>
    <property type="match status" value="1"/>
</dbReference>
<feature type="signal peptide" evidence="8">
    <location>
        <begin position="1"/>
        <end position="30"/>
    </location>
</feature>
<name>A0A7X1FR25_9SPHN</name>
<dbReference type="RefSeq" id="WP_185663670.1">
    <property type="nucleotide sequence ID" value="NZ_JACLAW010000005.1"/>
</dbReference>
<comment type="similarity">
    <text evidence="2">Belongs to the sulfatase family.</text>
</comment>
<dbReference type="SUPFAM" id="SSF53649">
    <property type="entry name" value="Alkaline phosphatase-like"/>
    <property type="match status" value="1"/>
</dbReference>
<dbReference type="InterPro" id="IPR017850">
    <property type="entry name" value="Alkaline_phosphatase_core_sf"/>
</dbReference>
<dbReference type="GO" id="GO:0004423">
    <property type="term" value="F:iduronate-2-sulfatase activity"/>
    <property type="evidence" value="ECO:0007669"/>
    <property type="project" value="InterPro"/>
</dbReference>
<evidence type="ECO:0000313" key="11">
    <source>
        <dbReference type="Proteomes" id="UP000566813"/>
    </source>
</evidence>
<keyword evidence="5" id="KW-0378">Hydrolase</keyword>
<keyword evidence="4 8" id="KW-0732">Signal</keyword>
<reference evidence="10 11" key="1">
    <citation type="submission" date="2020-08" db="EMBL/GenBank/DDBJ databases">
        <title>The genome sequence of type strain Novosphingobium flavum NBRC 111647.</title>
        <authorList>
            <person name="Liu Y."/>
        </authorList>
    </citation>
    <scope>NUCLEOTIDE SEQUENCE [LARGE SCALE GENOMIC DNA]</scope>
    <source>
        <strain evidence="10 11">NBRC 111647</strain>
    </source>
</reference>
<sequence>MTSIRPYLRSATVAAGLALALAAPLTPALAGEAVPPSSAHPAPEPQQQRPRNVLLIIADDLAPRLGTYGAPVRTPNIDAFARSGVQFQRAYTQFPWCGPSRASFLTGTRPDTTRVMDLNTPFRRALPDIRTLPEYFRTNGYFTGRIGKIFHQGVPNDIGTGGPDDPPSWTTVVNPRGRDRDAEDGKLKNNTPGIPYGSAMAWLDDDGADAEQTDGKVASAAIDMLRANAGKDRPFFIAVGFYRPHVPLVAPKKYFAPYPVGKMKIAAETPASLAAVPDYTKAWKPDNFGMSARQQQEIVRAYSASTSFMDAQVGRVLAELKRLGRDKDTVVVFTSDHGYLLGEHGQWMKNILWDEADRVPLIIRAPGVTAANARSPRTVEMLDLYPTLTELAGLPHYQRNEGRSLVPLLRQPAAKWDHAALTQIRGGRSVRTERWRYTEWEEGRLGAELYDHDADPKEHSNLAADPRYASVVAELKAKLPKGPVERRTPPLNYDPVHACLAGFPGAARPAGGAAPAAGGGEGGGGLKACERLDP</sequence>
<dbReference type="EMBL" id="JACLAW010000005">
    <property type="protein sequence ID" value="MBC2665406.1"/>
    <property type="molecule type" value="Genomic_DNA"/>
</dbReference>
<dbReference type="PANTHER" id="PTHR45953">
    <property type="entry name" value="IDURONATE 2-SULFATASE"/>
    <property type="match status" value="1"/>
</dbReference>
<protein>
    <submittedName>
        <fullName evidence="10">Sulfatase</fullName>
    </submittedName>
</protein>
<dbReference type="InterPro" id="IPR000917">
    <property type="entry name" value="Sulfatase_N"/>
</dbReference>
<proteinExistence type="inferred from homology"/>
<evidence type="ECO:0000313" key="10">
    <source>
        <dbReference type="EMBL" id="MBC2665406.1"/>
    </source>
</evidence>
<dbReference type="Proteomes" id="UP000566813">
    <property type="component" value="Unassembled WGS sequence"/>
</dbReference>
<dbReference type="CDD" id="cd16030">
    <property type="entry name" value="iduronate-2-sulfatase"/>
    <property type="match status" value="1"/>
</dbReference>
<gene>
    <name evidence="10" type="ORF">H7F51_07725</name>
</gene>
<dbReference type="AlphaFoldDB" id="A0A7X1FR25"/>
<evidence type="ECO:0000256" key="3">
    <source>
        <dbReference type="ARBA" id="ARBA00022723"/>
    </source>
</evidence>
<dbReference type="Gene3D" id="3.40.720.10">
    <property type="entry name" value="Alkaline Phosphatase, subunit A"/>
    <property type="match status" value="1"/>
</dbReference>
<evidence type="ECO:0000256" key="6">
    <source>
        <dbReference type="ARBA" id="ARBA00022837"/>
    </source>
</evidence>
<keyword evidence="6" id="KW-0106">Calcium</keyword>
<dbReference type="InterPro" id="IPR035874">
    <property type="entry name" value="IDS"/>
</dbReference>
<evidence type="ECO:0000256" key="4">
    <source>
        <dbReference type="ARBA" id="ARBA00022729"/>
    </source>
</evidence>
<feature type="domain" description="Sulfatase N-terminal" evidence="9">
    <location>
        <begin position="51"/>
        <end position="393"/>
    </location>
</feature>
<evidence type="ECO:0000256" key="2">
    <source>
        <dbReference type="ARBA" id="ARBA00008779"/>
    </source>
</evidence>
<evidence type="ECO:0000256" key="1">
    <source>
        <dbReference type="ARBA" id="ARBA00001913"/>
    </source>
</evidence>
<evidence type="ECO:0000256" key="7">
    <source>
        <dbReference type="SAM" id="MobiDB-lite"/>
    </source>
</evidence>
<dbReference type="InterPro" id="IPR024607">
    <property type="entry name" value="Sulfatase_CS"/>
</dbReference>
<dbReference type="GO" id="GO:0005737">
    <property type="term" value="C:cytoplasm"/>
    <property type="evidence" value="ECO:0007669"/>
    <property type="project" value="TreeGrafter"/>
</dbReference>
<feature type="region of interest" description="Disordered" evidence="7">
    <location>
        <begin position="508"/>
        <end position="534"/>
    </location>
</feature>
<organism evidence="10 11">
    <name type="scientific">Novosphingobium flavum</name>
    <dbReference type="NCBI Taxonomy" id="1778672"/>
    <lineage>
        <taxon>Bacteria</taxon>
        <taxon>Pseudomonadati</taxon>
        <taxon>Pseudomonadota</taxon>
        <taxon>Alphaproteobacteria</taxon>
        <taxon>Sphingomonadales</taxon>
        <taxon>Sphingomonadaceae</taxon>
        <taxon>Novosphingobium</taxon>
    </lineage>
</organism>
<evidence type="ECO:0000256" key="5">
    <source>
        <dbReference type="ARBA" id="ARBA00022801"/>
    </source>
</evidence>
<evidence type="ECO:0000256" key="8">
    <source>
        <dbReference type="SAM" id="SignalP"/>
    </source>
</evidence>
<comment type="cofactor">
    <cofactor evidence="1">
        <name>Ca(2+)</name>
        <dbReference type="ChEBI" id="CHEBI:29108"/>
    </cofactor>
</comment>
<accession>A0A7X1FR25</accession>
<dbReference type="PROSITE" id="PS00149">
    <property type="entry name" value="SULFATASE_2"/>
    <property type="match status" value="1"/>
</dbReference>
<comment type="caution">
    <text evidence="10">The sequence shown here is derived from an EMBL/GenBank/DDBJ whole genome shotgun (WGS) entry which is preliminary data.</text>
</comment>
<keyword evidence="3" id="KW-0479">Metal-binding</keyword>
<keyword evidence="11" id="KW-1185">Reference proteome</keyword>
<evidence type="ECO:0000259" key="9">
    <source>
        <dbReference type="Pfam" id="PF00884"/>
    </source>
</evidence>
<feature type="compositionally biased region" description="Gly residues" evidence="7">
    <location>
        <begin position="517"/>
        <end position="526"/>
    </location>
</feature>
<dbReference type="PANTHER" id="PTHR45953:SF1">
    <property type="entry name" value="IDURONATE 2-SULFATASE"/>
    <property type="match status" value="1"/>
</dbReference>
<dbReference type="GO" id="GO:0046872">
    <property type="term" value="F:metal ion binding"/>
    <property type="evidence" value="ECO:0007669"/>
    <property type="project" value="UniProtKB-KW"/>
</dbReference>
<feature type="chain" id="PRO_5030921746" evidence="8">
    <location>
        <begin position="31"/>
        <end position="534"/>
    </location>
</feature>